<keyword evidence="4 6" id="KW-1133">Transmembrane helix</keyword>
<dbReference type="GO" id="GO:0005886">
    <property type="term" value="C:plasma membrane"/>
    <property type="evidence" value="ECO:0007669"/>
    <property type="project" value="UniProtKB-SubCell"/>
</dbReference>
<dbReference type="PANTHER" id="PTHR12385:SF4">
    <property type="entry name" value="PROTEIN PNS1"/>
    <property type="match status" value="1"/>
</dbReference>
<feature type="transmembrane region" description="Helical" evidence="6">
    <location>
        <begin position="135"/>
        <end position="153"/>
    </location>
</feature>
<feature type="transmembrane region" description="Helical" evidence="6">
    <location>
        <begin position="111"/>
        <end position="129"/>
    </location>
</feature>
<keyword evidence="5 6" id="KW-0472">Membrane</keyword>
<evidence type="ECO:0000256" key="4">
    <source>
        <dbReference type="ARBA" id="ARBA00022989"/>
    </source>
</evidence>
<evidence type="ECO:0000256" key="1">
    <source>
        <dbReference type="ARBA" id="ARBA00004141"/>
    </source>
</evidence>
<evidence type="ECO:0000313" key="7">
    <source>
        <dbReference type="EMBL" id="GAX26472.1"/>
    </source>
</evidence>
<keyword evidence="8" id="KW-1185">Reference proteome</keyword>
<comment type="function">
    <text evidence="6">Choline transporter.</text>
</comment>
<organism evidence="7 8">
    <name type="scientific">Fistulifera solaris</name>
    <name type="common">Oleaginous diatom</name>
    <dbReference type="NCBI Taxonomy" id="1519565"/>
    <lineage>
        <taxon>Eukaryota</taxon>
        <taxon>Sar</taxon>
        <taxon>Stramenopiles</taxon>
        <taxon>Ochrophyta</taxon>
        <taxon>Bacillariophyta</taxon>
        <taxon>Bacillariophyceae</taxon>
        <taxon>Bacillariophycidae</taxon>
        <taxon>Naviculales</taxon>
        <taxon>Naviculaceae</taxon>
        <taxon>Fistulifera</taxon>
    </lineage>
</organism>
<feature type="transmembrane region" description="Helical" evidence="6">
    <location>
        <begin position="376"/>
        <end position="395"/>
    </location>
</feature>
<evidence type="ECO:0000256" key="6">
    <source>
        <dbReference type="RuleBase" id="RU368066"/>
    </source>
</evidence>
<dbReference type="EMBL" id="BDSP01000246">
    <property type="protein sequence ID" value="GAX26472.1"/>
    <property type="molecule type" value="Genomic_DNA"/>
</dbReference>
<feature type="transmembrane region" description="Helical" evidence="6">
    <location>
        <begin position="415"/>
        <end position="444"/>
    </location>
</feature>
<comment type="similarity">
    <text evidence="2 6">Belongs to the CTL (choline transporter-like) family.</text>
</comment>
<gene>
    <name evidence="7" type="ORF">FisN_1Lh700</name>
</gene>
<feature type="transmembrane region" description="Helical" evidence="6">
    <location>
        <begin position="226"/>
        <end position="248"/>
    </location>
</feature>
<evidence type="ECO:0000313" key="8">
    <source>
        <dbReference type="Proteomes" id="UP000198406"/>
    </source>
</evidence>
<accession>A0A1Z5KK71</accession>
<feature type="transmembrane region" description="Helical" evidence="6">
    <location>
        <begin position="336"/>
        <end position="356"/>
    </location>
</feature>
<dbReference type="OrthoDB" id="44736at2759"/>
<evidence type="ECO:0000256" key="5">
    <source>
        <dbReference type="ARBA" id="ARBA00023136"/>
    </source>
</evidence>
<dbReference type="Pfam" id="PF04515">
    <property type="entry name" value="Choline_transpo"/>
    <property type="match status" value="1"/>
</dbReference>
<dbReference type="InParanoid" id="A0A1Z5KK71"/>
<sequence>MSTPVVVQGTPVANPHVQGAGFATSITTTPQAGQKQAARCNDPIFALLFYVTVIAMVAVSIIYGPSAMGSDENGESYDYSGYVTATVIVVCLSFLASGGALAIMMCIPETLIKVSLIFVVVLAGLWMVMAFLSGQIFAGVMGAIFFAMSLCYAKVVWGRIPFATANLVTSMTAIKANLGVTLYAYLFTIIAGVWSIVWSVSFVGIYNESETCDATGENCEPGYGILFVLFVAFFFVQQVLSSCVHATVAGTVGNWWFEPAEANSCCSSAVNNSFLRTVTTSFGSICFGSLIVAILEALRMLARAARENDDGNGILLCIAECILGCLSSLMEYFNKWAFIYVGLYGYSYLEAGKNVFTLFHNRGWEAIIADDLVQNVLFLMSLMTGGVMGGLALILDVSTDLFEEAGGDSKAVAFLLGFIVGLAISSVLLSTVGSGVNAVIVLFAEAPADFERNHPQLSQRMRTTWNEVYPGSV</sequence>
<protein>
    <recommendedName>
        <fullName evidence="6">Choline transporter-like protein</fullName>
    </recommendedName>
</protein>
<keyword evidence="3 6" id="KW-0812">Transmembrane</keyword>
<dbReference type="Proteomes" id="UP000198406">
    <property type="component" value="Unassembled WGS sequence"/>
</dbReference>
<feature type="transmembrane region" description="Helical" evidence="6">
    <location>
        <begin position="184"/>
        <end position="206"/>
    </location>
</feature>
<feature type="transmembrane region" description="Helical" evidence="6">
    <location>
        <begin position="282"/>
        <end position="301"/>
    </location>
</feature>
<dbReference type="GO" id="GO:0022857">
    <property type="term" value="F:transmembrane transporter activity"/>
    <property type="evidence" value="ECO:0007669"/>
    <property type="project" value="UniProtKB-UniRule"/>
</dbReference>
<reference evidence="7 8" key="1">
    <citation type="journal article" date="2015" name="Plant Cell">
        <title>Oil accumulation by the oleaginous diatom Fistulifera solaris as revealed by the genome and transcriptome.</title>
        <authorList>
            <person name="Tanaka T."/>
            <person name="Maeda Y."/>
            <person name="Veluchamy A."/>
            <person name="Tanaka M."/>
            <person name="Abida H."/>
            <person name="Marechal E."/>
            <person name="Bowler C."/>
            <person name="Muto M."/>
            <person name="Sunaga Y."/>
            <person name="Tanaka M."/>
            <person name="Yoshino T."/>
            <person name="Taniguchi T."/>
            <person name="Fukuda Y."/>
            <person name="Nemoto M."/>
            <person name="Matsumoto M."/>
            <person name="Wong P.S."/>
            <person name="Aburatani S."/>
            <person name="Fujibuchi W."/>
        </authorList>
    </citation>
    <scope>NUCLEOTIDE SEQUENCE [LARGE SCALE GENOMIC DNA]</scope>
    <source>
        <strain evidence="7 8">JPCC DA0580</strain>
    </source>
</reference>
<name>A0A1Z5KK71_FISSO</name>
<dbReference type="PANTHER" id="PTHR12385">
    <property type="entry name" value="CHOLINE TRANSPORTER-LIKE (SLC FAMILY 44)"/>
    <property type="match status" value="1"/>
</dbReference>
<dbReference type="AlphaFoldDB" id="A0A1Z5KK71"/>
<dbReference type="InterPro" id="IPR007603">
    <property type="entry name" value="Choline_transptr-like"/>
</dbReference>
<feature type="transmembrane region" description="Helical" evidence="6">
    <location>
        <begin position="44"/>
        <end position="63"/>
    </location>
</feature>
<evidence type="ECO:0000256" key="2">
    <source>
        <dbReference type="ARBA" id="ARBA00007168"/>
    </source>
</evidence>
<proteinExistence type="inferred from homology"/>
<evidence type="ECO:0000256" key="3">
    <source>
        <dbReference type="ARBA" id="ARBA00022692"/>
    </source>
</evidence>
<comment type="caution">
    <text evidence="7">The sequence shown here is derived from an EMBL/GenBank/DDBJ whole genome shotgun (WGS) entry which is preliminary data.</text>
</comment>
<feature type="transmembrane region" description="Helical" evidence="6">
    <location>
        <begin position="83"/>
        <end position="104"/>
    </location>
</feature>
<comment type="subcellular location">
    <subcellularLocation>
        <location evidence="6">Cell membrane</location>
        <topology evidence="6">Multi-pass membrane protein</topology>
    </subcellularLocation>
    <subcellularLocation>
        <location evidence="1">Membrane</location>
        <topology evidence="1">Multi-pass membrane protein</topology>
    </subcellularLocation>
</comment>